<dbReference type="Pfam" id="PF09888">
    <property type="entry name" value="DUF2115"/>
    <property type="match status" value="1"/>
</dbReference>
<accession>A0A4P9C679</accession>
<gene>
    <name evidence="1" type="ORF">CPZ25_001790</name>
</gene>
<keyword evidence="2" id="KW-1185">Reference proteome</keyword>
<dbReference type="EMBL" id="CP029487">
    <property type="protein sequence ID" value="QCT70092.1"/>
    <property type="molecule type" value="Genomic_DNA"/>
</dbReference>
<protein>
    <submittedName>
        <fullName evidence="1">DUF2115 domain-containing protein</fullName>
    </submittedName>
</protein>
<dbReference type="Proteomes" id="UP000218387">
    <property type="component" value="Chromosome"/>
</dbReference>
<sequence>MWPKERERKTMTKYDLVLQLQEEAEMFDLEVLMQQREEVQKIKYKPGTLAHQTMLNTIYNVTALISLKTEALENCAIKSISEKRLLAFERLIDQYLEDYALGGELQRSMIKLACTYLAFIEEKPLHPVGSHFDGQFLEQQFDQYYCPQKARELRNPDALCHFCSAHCKETPETGDCATAENRISV</sequence>
<proteinExistence type="inferred from homology"/>
<dbReference type="InterPro" id="IPR019215">
    <property type="entry name" value="DUF2115"/>
</dbReference>
<dbReference type="KEGG" id="emt:CPZ25_001790"/>
<organism evidence="1 2">
    <name type="scientific">Eubacterium maltosivorans</name>
    <dbReference type="NCBI Taxonomy" id="2041044"/>
    <lineage>
        <taxon>Bacteria</taxon>
        <taxon>Bacillati</taxon>
        <taxon>Bacillota</taxon>
        <taxon>Clostridia</taxon>
        <taxon>Eubacteriales</taxon>
        <taxon>Eubacteriaceae</taxon>
        <taxon>Eubacterium</taxon>
    </lineage>
</organism>
<dbReference type="HAMAP" id="MF_00763">
    <property type="entry name" value="UPF0305"/>
    <property type="match status" value="1"/>
</dbReference>
<dbReference type="AlphaFoldDB" id="A0A4P9C679"/>
<evidence type="ECO:0000313" key="2">
    <source>
        <dbReference type="Proteomes" id="UP000218387"/>
    </source>
</evidence>
<name>A0A4P9C679_EUBML</name>
<reference evidence="1 2" key="1">
    <citation type="submission" date="2018-05" db="EMBL/GenBank/DDBJ databases">
        <title>Genome comparison of Eubacterium sp.</title>
        <authorList>
            <person name="Feng Y."/>
            <person name="Sanchez-Andrea I."/>
            <person name="Stams A.J.M."/>
            <person name="De Vos W.M."/>
        </authorList>
    </citation>
    <scope>NUCLEOTIDE SEQUENCE [LARGE SCALE GENOMIC DNA]</scope>
    <source>
        <strain evidence="1 2">YI</strain>
    </source>
</reference>
<evidence type="ECO:0000313" key="1">
    <source>
        <dbReference type="EMBL" id="QCT70092.1"/>
    </source>
</evidence>